<feature type="signal peptide" evidence="1">
    <location>
        <begin position="1"/>
        <end position="22"/>
    </location>
</feature>
<reference evidence="2" key="1">
    <citation type="journal article" date="2020" name="Stud. Mycol.">
        <title>101 Dothideomycetes genomes: a test case for predicting lifestyles and emergence of pathogens.</title>
        <authorList>
            <person name="Haridas S."/>
            <person name="Albert R."/>
            <person name="Binder M."/>
            <person name="Bloem J."/>
            <person name="Labutti K."/>
            <person name="Salamov A."/>
            <person name="Andreopoulos B."/>
            <person name="Baker S."/>
            <person name="Barry K."/>
            <person name="Bills G."/>
            <person name="Bluhm B."/>
            <person name="Cannon C."/>
            <person name="Castanera R."/>
            <person name="Culley D."/>
            <person name="Daum C."/>
            <person name="Ezra D."/>
            <person name="Gonzalez J."/>
            <person name="Henrissat B."/>
            <person name="Kuo A."/>
            <person name="Liang C."/>
            <person name="Lipzen A."/>
            <person name="Lutzoni F."/>
            <person name="Magnuson J."/>
            <person name="Mondo S."/>
            <person name="Nolan M."/>
            <person name="Ohm R."/>
            <person name="Pangilinan J."/>
            <person name="Park H.-J."/>
            <person name="Ramirez L."/>
            <person name="Alfaro M."/>
            <person name="Sun H."/>
            <person name="Tritt A."/>
            <person name="Yoshinaga Y."/>
            <person name="Zwiers L.-H."/>
            <person name="Turgeon B."/>
            <person name="Goodwin S."/>
            <person name="Spatafora J."/>
            <person name="Crous P."/>
            <person name="Grigoriev I."/>
        </authorList>
    </citation>
    <scope>NUCLEOTIDE SEQUENCE</scope>
    <source>
        <strain evidence="2">CBS 110217</strain>
    </source>
</reference>
<evidence type="ECO:0000313" key="3">
    <source>
        <dbReference type="Proteomes" id="UP000799777"/>
    </source>
</evidence>
<keyword evidence="3" id="KW-1185">Reference proteome</keyword>
<sequence>MVHTNWVGFLLHFQVFSCSVLAQLRWCSRIGQDARMFRPPVQSMSNGEIPASDISNAASFVPMHPHHHYQEACCTLSRYATFISAAKPPRCTPGISNHSGVFSE</sequence>
<evidence type="ECO:0008006" key="4">
    <source>
        <dbReference type="Google" id="ProtNLM"/>
    </source>
</evidence>
<dbReference type="EMBL" id="ML978166">
    <property type="protein sequence ID" value="KAF2033448.1"/>
    <property type="molecule type" value="Genomic_DNA"/>
</dbReference>
<dbReference type="AlphaFoldDB" id="A0A9P4HFB4"/>
<evidence type="ECO:0000313" key="2">
    <source>
        <dbReference type="EMBL" id="KAF2033448.1"/>
    </source>
</evidence>
<dbReference type="Proteomes" id="UP000799777">
    <property type="component" value="Unassembled WGS sequence"/>
</dbReference>
<name>A0A9P4HFB4_9PLEO</name>
<organism evidence="2 3">
    <name type="scientific">Setomelanomma holmii</name>
    <dbReference type="NCBI Taxonomy" id="210430"/>
    <lineage>
        <taxon>Eukaryota</taxon>
        <taxon>Fungi</taxon>
        <taxon>Dikarya</taxon>
        <taxon>Ascomycota</taxon>
        <taxon>Pezizomycotina</taxon>
        <taxon>Dothideomycetes</taxon>
        <taxon>Pleosporomycetidae</taxon>
        <taxon>Pleosporales</taxon>
        <taxon>Pleosporineae</taxon>
        <taxon>Phaeosphaeriaceae</taxon>
        <taxon>Setomelanomma</taxon>
    </lineage>
</organism>
<feature type="chain" id="PRO_5040473934" description="Secreted protein" evidence="1">
    <location>
        <begin position="23"/>
        <end position="104"/>
    </location>
</feature>
<protein>
    <recommendedName>
        <fullName evidence="4">Secreted protein</fullName>
    </recommendedName>
</protein>
<comment type="caution">
    <text evidence="2">The sequence shown here is derived from an EMBL/GenBank/DDBJ whole genome shotgun (WGS) entry which is preliminary data.</text>
</comment>
<accession>A0A9P4HFB4</accession>
<keyword evidence="1" id="KW-0732">Signal</keyword>
<gene>
    <name evidence="2" type="ORF">EK21DRAFT_86249</name>
</gene>
<evidence type="ECO:0000256" key="1">
    <source>
        <dbReference type="SAM" id="SignalP"/>
    </source>
</evidence>
<proteinExistence type="predicted"/>